<evidence type="ECO:0000256" key="3">
    <source>
        <dbReference type="ARBA" id="ARBA00023180"/>
    </source>
</evidence>
<accession>A0A816CL14</accession>
<dbReference type="InterPro" id="IPR007657">
    <property type="entry name" value="Glycosyltransferase_61"/>
</dbReference>
<dbReference type="GO" id="GO:0016757">
    <property type="term" value="F:glycosyltransferase activity"/>
    <property type="evidence" value="ECO:0007669"/>
    <property type="project" value="UniProtKB-KW"/>
</dbReference>
<protein>
    <recommendedName>
        <fullName evidence="4">Glycosyltransferase 61 catalytic domain-containing protein</fullName>
    </recommendedName>
</protein>
<evidence type="ECO:0000313" key="7">
    <source>
        <dbReference type="Proteomes" id="UP000663832"/>
    </source>
</evidence>
<dbReference type="AlphaFoldDB" id="A0A816CL14"/>
<evidence type="ECO:0000259" key="4">
    <source>
        <dbReference type="Pfam" id="PF04577"/>
    </source>
</evidence>
<dbReference type="InterPro" id="IPR049625">
    <property type="entry name" value="Glyco_transf_61_cat"/>
</dbReference>
<evidence type="ECO:0000313" key="6">
    <source>
        <dbReference type="EMBL" id="CAF1626373.1"/>
    </source>
</evidence>
<proteinExistence type="predicted"/>
<comment type="caution">
    <text evidence="6">The sequence shown here is derived from an EMBL/GenBank/DDBJ whole genome shotgun (WGS) entry which is preliminary data.</text>
</comment>
<dbReference type="EMBL" id="CAJNOI010001761">
    <property type="protein sequence ID" value="CAF1437310.1"/>
    <property type="molecule type" value="Genomic_DNA"/>
</dbReference>
<evidence type="ECO:0000313" key="5">
    <source>
        <dbReference type="EMBL" id="CAF1437310.1"/>
    </source>
</evidence>
<dbReference type="PANTHER" id="PTHR20961">
    <property type="entry name" value="GLYCOSYLTRANSFERASE"/>
    <property type="match status" value="1"/>
</dbReference>
<feature type="domain" description="Glycosyltransferase 61 catalytic" evidence="4">
    <location>
        <begin position="78"/>
        <end position="277"/>
    </location>
</feature>
<dbReference type="Proteomes" id="UP000663877">
    <property type="component" value="Unassembled WGS sequence"/>
</dbReference>
<keyword evidence="1" id="KW-0328">Glycosyltransferase</keyword>
<keyword evidence="7" id="KW-1185">Reference proteome</keyword>
<dbReference type="Pfam" id="PF04577">
    <property type="entry name" value="Glyco_transf_61"/>
    <property type="match status" value="1"/>
</dbReference>
<evidence type="ECO:0000256" key="2">
    <source>
        <dbReference type="ARBA" id="ARBA00022679"/>
    </source>
</evidence>
<organism evidence="6 7">
    <name type="scientific">Adineta steineri</name>
    <dbReference type="NCBI Taxonomy" id="433720"/>
    <lineage>
        <taxon>Eukaryota</taxon>
        <taxon>Metazoa</taxon>
        <taxon>Spiralia</taxon>
        <taxon>Gnathifera</taxon>
        <taxon>Rotifera</taxon>
        <taxon>Eurotatoria</taxon>
        <taxon>Bdelloidea</taxon>
        <taxon>Adinetida</taxon>
        <taxon>Adinetidae</taxon>
        <taxon>Adineta</taxon>
    </lineage>
</organism>
<sequence length="363" mass="40685">MQSLCYDINSGSWQTSALPFSNWSGVSLRSRGSLFRDAPIVSRCNSLFFPQLKPLPSAEYTHWMKGTVVMSCIWVNVFGHIFLEMMLPAWMATRSLADHFTAFDMNVAYILDNRCNASLAGPSFSLLSHQPVLQLQDLIYEHKKHRKSHLCFEKLIVGYRLQSSLEYAHNVAHLKDNDLSRYRDAVKTLHKIPRQVNMSPGVCIALVLQRRENRKIVPDSEKKIVKMLRERTLCAVKIVIFDNMPILEQVRLVASASIFVHVSGSGSHHFIWLADGAASLTIVHPFLGLNVIGHGGIGGGGLALNDFLCWKHSRILCVTAGATTTNTNAVGNLIVDTYSFSNALDMIKLWQYRGVFDPRDPSD</sequence>
<evidence type="ECO:0000256" key="1">
    <source>
        <dbReference type="ARBA" id="ARBA00022676"/>
    </source>
</evidence>
<name>A0A816CL14_9BILA</name>
<dbReference type="EMBL" id="CAJNOM010002089">
    <property type="protein sequence ID" value="CAF1626373.1"/>
    <property type="molecule type" value="Genomic_DNA"/>
</dbReference>
<reference evidence="6" key="1">
    <citation type="submission" date="2021-02" db="EMBL/GenBank/DDBJ databases">
        <authorList>
            <person name="Nowell W R."/>
        </authorList>
    </citation>
    <scope>NUCLEOTIDE SEQUENCE</scope>
</reference>
<dbReference type="Proteomes" id="UP000663832">
    <property type="component" value="Unassembled WGS sequence"/>
</dbReference>
<gene>
    <name evidence="5" type="ORF">BJG266_LOCUS39686</name>
    <name evidence="6" type="ORF">QVE165_LOCUS56571</name>
</gene>
<keyword evidence="3" id="KW-0325">Glycoprotein</keyword>
<keyword evidence="2" id="KW-0808">Transferase</keyword>